<evidence type="ECO:0000259" key="1">
    <source>
        <dbReference type="PROSITE" id="PS51705"/>
    </source>
</evidence>
<dbReference type="PROSITE" id="PS51705">
    <property type="entry name" value="G_HFLX"/>
    <property type="match status" value="1"/>
</dbReference>
<dbReference type="InterPro" id="IPR027417">
    <property type="entry name" value="P-loop_NTPase"/>
</dbReference>
<sequence>MTAYFLTAKLVASSRYVLSKAKRCVSYGGSCSHLDTFSPEYRISLSGAHNVLIIQPVIRHAPLRRELDLNSSLNRLTPGGALVSQLTKGPDKKEAEALIDSVGGWSVGKVLSVNLRSHGPGRGQFFTKGVWQSLTQTVRKHLQQAGEEDDVSDDGGSSGLPITAVFVNWKRLQAEHLIEMQRAWRCPVFDRYTLVILLFLQRSRTREAKAQAQLAELSLVRSRLLAITACDTQQAHVQNTDHLQRVLDNQQRRLQTILKEEANRRQTNRTHRRERTQNQWPVVAVVGYTNAGKTSLIRALSGSSSLLVSPRVFATTDITHHAARVPSSAESGGPGMGVPGLRLLFIDTIGFMADLPQDLIAAFRATLMECLDAEFILHVIDVSQPGWQIFSSYIDQVLRDAGVHYATDDQVPRPISQCDEPGPRPCQPVLLRVGNKCDLGINLGVESPDFPLLPPVKLDAQVSCTTGSGLHHLCRLLESNLISIFGWRRKLVRMRQGSHALYWLYENSMVMSIAATADDPEKLECEVLFNRISWRLFQSKFFSRPSQTL</sequence>
<dbReference type="InterPro" id="IPR006073">
    <property type="entry name" value="GTP-bd"/>
</dbReference>
<dbReference type="Gene3D" id="3.40.50.300">
    <property type="entry name" value="P-loop containing nucleotide triphosphate hydrolases"/>
    <property type="match status" value="1"/>
</dbReference>
<dbReference type="GO" id="GO:0005737">
    <property type="term" value="C:cytoplasm"/>
    <property type="evidence" value="ECO:0007669"/>
    <property type="project" value="TreeGrafter"/>
</dbReference>
<dbReference type="GO" id="GO:0043022">
    <property type="term" value="F:ribosome binding"/>
    <property type="evidence" value="ECO:0007669"/>
    <property type="project" value="TreeGrafter"/>
</dbReference>
<dbReference type="PANTHER" id="PTHR10229:SF0">
    <property type="entry name" value="GTP-BINDING PROTEIN 6-RELATED"/>
    <property type="match status" value="1"/>
</dbReference>
<proteinExistence type="predicted"/>
<dbReference type="SUPFAM" id="SSF52540">
    <property type="entry name" value="P-loop containing nucleoside triphosphate hydrolases"/>
    <property type="match status" value="1"/>
</dbReference>
<dbReference type="InterPro" id="IPR016496">
    <property type="entry name" value="GTPase_HflX"/>
</dbReference>
<organism evidence="2">
    <name type="scientific">Schistocephalus solidus</name>
    <name type="common">Tapeworm</name>
    <dbReference type="NCBI Taxonomy" id="70667"/>
    <lineage>
        <taxon>Eukaryota</taxon>
        <taxon>Metazoa</taxon>
        <taxon>Spiralia</taxon>
        <taxon>Lophotrochozoa</taxon>
        <taxon>Platyhelminthes</taxon>
        <taxon>Cestoda</taxon>
        <taxon>Eucestoda</taxon>
        <taxon>Diphyllobothriidea</taxon>
        <taxon>Diphyllobothriidae</taxon>
        <taxon>Schistocephalus</taxon>
    </lineage>
</organism>
<reference evidence="2" key="1">
    <citation type="submission" date="2016-01" db="EMBL/GenBank/DDBJ databases">
        <title>Reference transcriptome for the parasite Schistocephalus solidus: insights into the molecular evolution of parasitism.</title>
        <authorList>
            <person name="Hebert F.O."/>
            <person name="Grambauer S."/>
            <person name="Barber I."/>
            <person name="Landry C.R."/>
            <person name="Aubin-Horth N."/>
        </authorList>
    </citation>
    <scope>NUCLEOTIDE SEQUENCE</scope>
</reference>
<dbReference type="InterPro" id="IPR042108">
    <property type="entry name" value="GTPase_HflX_N_sf"/>
</dbReference>
<feature type="domain" description="Hflx-type G" evidence="1">
    <location>
        <begin position="281"/>
        <end position="383"/>
    </location>
</feature>
<dbReference type="PANTHER" id="PTHR10229">
    <property type="entry name" value="GTP-BINDING PROTEIN HFLX"/>
    <property type="match status" value="1"/>
</dbReference>
<name>A0A0X3NKB8_SCHSO</name>
<accession>A0A0X3NKB8</accession>
<dbReference type="Gene3D" id="3.40.50.11060">
    <property type="entry name" value="GTPase HflX, N-terminal domain"/>
    <property type="match status" value="1"/>
</dbReference>
<dbReference type="AlphaFoldDB" id="A0A0X3NKB8"/>
<protein>
    <submittedName>
        <fullName evidence="2">Putative GTP-binding protein 6</fullName>
    </submittedName>
</protein>
<dbReference type="EMBL" id="GEEE01023047">
    <property type="protein sequence ID" value="JAP40178.1"/>
    <property type="molecule type" value="Transcribed_RNA"/>
</dbReference>
<gene>
    <name evidence="2" type="primary">GTPB6</name>
    <name evidence="2" type="ORF">TR157414</name>
</gene>
<dbReference type="GO" id="GO:0005525">
    <property type="term" value="F:GTP binding"/>
    <property type="evidence" value="ECO:0007669"/>
    <property type="project" value="InterPro"/>
</dbReference>
<evidence type="ECO:0000313" key="2">
    <source>
        <dbReference type="EMBL" id="JAP40178.1"/>
    </source>
</evidence>
<dbReference type="InterPro" id="IPR030394">
    <property type="entry name" value="G_HFLX_dom"/>
</dbReference>
<dbReference type="Pfam" id="PF01926">
    <property type="entry name" value="MMR_HSR1"/>
    <property type="match status" value="1"/>
</dbReference>